<feature type="compositionally biased region" description="Low complexity" evidence="1">
    <location>
        <begin position="310"/>
        <end position="320"/>
    </location>
</feature>
<feature type="region of interest" description="Disordered" evidence="1">
    <location>
        <begin position="570"/>
        <end position="650"/>
    </location>
</feature>
<feature type="compositionally biased region" description="Low complexity" evidence="1">
    <location>
        <begin position="292"/>
        <end position="302"/>
    </location>
</feature>
<evidence type="ECO:0000313" key="2">
    <source>
        <dbReference type="EMBL" id="EGO01643.1"/>
    </source>
</evidence>
<dbReference type="HOGENOM" id="CLU_023581_0_0_1"/>
<feature type="compositionally biased region" description="Low complexity" evidence="1">
    <location>
        <begin position="328"/>
        <end position="338"/>
    </location>
</feature>
<feature type="compositionally biased region" description="Low complexity" evidence="1">
    <location>
        <begin position="587"/>
        <end position="600"/>
    </location>
</feature>
<feature type="region of interest" description="Disordered" evidence="1">
    <location>
        <begin position="1"/>
        <end position="27"/>
    </location>
</feature>
<evidence type="ECO:0000256" key="1">
    <source>
        <dbReference type="SAM" id="MobiDB-lite"/>
    </source>
</evidence>
<feature type="region of interest" description="Disordered" evidence="1">
    <location>
        <begin position="86"/>
        <end position="109"/>
    </location>
</feature>
<feature type="region of interest" description="Disordered" evidence="1">
    <location>
        <begin position="278"/>
        <end position="434"/>
    </location>
</feature>
<evidence type="ECO:0000313" key="3">
    <source>
        <dbReference type="Proteomes" id="UP000008063"/>
    </source>
</evidence>
<organism evidence="3">
    <name type="scientific">Serpula lacrymans var. lacrymans (strain S7.3)</name>
    <name type="common">Dry rot fungus</name>
    <dbReference type="NCBI Taxonomy" id="936435"/>
    <lineage>
        <taxon>Eukaryota</taxon>
        <taxon>Fungi</taxon>
        <taxon>Dikarya</taxon>
        <taxon>Basidiomycota</taxon>
        <taxon>Agaricomycotina</taxon>
        <taxon>Agaricomycetes</taxon>
        <taxon>Agaricomycetidae</taxon>
        <taxon>Boletales</taxon>
        <taxon>Coniophorineae</taxon>
        <taxon>Serpulaceae</taxon>
        <taxon>Serpula</taxon>
    </lineage>
</organism>
<dbReference type="EMBL" id="GL945477">
    <property type="protein sequence ID" value="EGO01643.1"/>
    <property type="molecule type" value="Genomic_DNA"/>
</dbReference>
<feature type="compositionally biased region" description="Polar residues" evidence="1">
    <location>
        <begin position="239"/>
        <end position="262"/>
    </location>
</feature>
<sequence length="679" mass="75454">MQQPQPYTPPSGTQISPGSITYTTSTGSDGRVIYHPFRYDTPQGIVHGIQWVPAEATQILPSGAQPANAEFAASWNRGMLSRDDEKALHKWQREEEKRRKREEKDAAKRLSRIEHEEQEIRLARERDALQERRRSMNYSPIPPSATGYPNPGSAAYGAYTTADLDRKFTDLAIERKELERERRKYSDVDRNRRASGNFGADRSSVYSSPGATYTSPTGYPTAGYNPTTSPYRPAGAYPTSPNVRSAEFPSSMTGYSSSTYPTASIPAEPIARAASPYARAPSPYARPPDRAPSPYARAASPYARPPDRAPSPYARAASPYGRPPDRAPSPYARAASPYGRPPDRAPSPYARVASPYARPPDRAPSPYARAPSPYSRPPDRAPSPYARAASPYARAPSPYRGPPTGSVSGVYPRGHILEGQPIRPGSRAPSPMPPPGTFPTASFTHSPRVPMASVSGEQQLAAPEGFSRPPNAAQSYTPFNIIRIQDMEEFYDQIPRMPLVLDTHDVYHEDWIRFMNDLALAWAGKMPIPEFSRGPPPKRSALVADLVDLWNSSFFLTRRAEAVLYKGRERRSGPNAGTIDHHLPAYDLDNFSDSSDSSESTSDDDSENDRYPVYGRSTPMRDAAEAKRRRREKKEEQKRRKKDKKLRKKAKEIEKRYTLYISYAPPREGTIPGGLGLYA</sequence>
<dbReference type="InParanoid" id="F8PQY6"/>
<name>F8PQY6_SERL3</name>
<gene>
    <name evidence="2" type="ORF">SERLA73DRAFT_166188</name>
</gene>
<dbReference type="Proteomes" id="UP000008063">
    <property type="component" value="Unassembled WGS sequence"/>
</dbReference>
<reference evidence="3" key="1">
    <citation type="journal article" date="2011" name="Science">
        <title>The plant cell wall-decomposing machinery underlies the functional diversity of forest fungi.</title>
        <authorList>
            <person name="Eastwood D.C."/>
            <person name="Floudas D."/>
            <person name="Binder M."/>
            <person name="Majcherczyk A."/>
            <person name="Schneider P."/>
            <person name="Aerts A."/>
            <person name="Asiegbu F.O."/>
            <person name="Baker S.E."/>
            <person name="Barry K."/>
            <person name="Bendiksby M."/>
            <person name="Blumentritt M."/>
            <person name="Coutinho P.M."/>
            <person name="Cullen D."/>
            <person name="de Vries R.P."/>
            <person name="Gathman A."/>
            <person name="Goodell B."/>
            <person name="Henrissat B."/>
            <person name="Ihrmark K."/>
            <person name="Kauserud H."/>
            <person name="Kohler A."/>
            <person name="LaButti K."/>
            <person name="Lapidus A."/>
            <person name="Lavin J.L."/>
            <person name="Lee Y.-H."/>
            <person name="Lindquist E."/>
            <person name="Lilly W."/>
            <person name="Lucas S."/>
            <person name="Morin E."/>
            <person name="Murat C."/>
            <person name="Oguiza J.A."/>
            <person name="Park J."/>
            <person name="Pisabarro A.G."/>
            <person name="Riley R."/>
            <person name="Rosling A."/>
            <person name="Salamov A."/>
            <person name="Schmidt O."/>
            <person name="Schmutz J."/>
            <person name="Skrede I."/>
            <person name="Stenlid J."/>
            <person name="Wiebenga A."/>
            <person name="Xie X."/>
            <person name="Kuees U."/>
            <person name="Hibbett D.S."/>
            <person name="Hoffmeister D."/>
            <person name="Hoegberg N."/>
            <person name="Martin F."/>
            <person name="Grigoriev I.V."/>
            <person name="Watkinson S.C."/>
        </authorList>
    </citation>
    <scope>NUCLEOTIDE SEQUENCE [LARGE SCALE GENOMIC DNA]</scope>
    <source>
        <strain evidence="3">strain S7.3</strain>
    </source>
</reference>
<dbReference type="OMA" id="YHEDWIR"/>
<feature type="compositionally biased region" description="Basic and acidic residues" evidence="1">
    <location>
        <begin position="177"/>
        <end position="192"/>
    </location>
</feature>
<keyword evidence="3" id="KW-1185">Reference proteome</keyword>
<dbReference type="AlphaFoldDB" id="F8PQY6"/>
<protein>
    <submittedName>
        <fullName evidence="2">Uncharacterized protein</fullName>
    </submittedName>
</protein>
<dbReference type="OrthoDB" id="3248421at2759"/>
<feature type="compositionally biased region" description="Polar residues" evidence="1">
    <location>
        <begin position="204"/>
        <end position="230"/>
    </location>
</feature>
<feature type="compositionally biased region" description="Low complexity" evidence="1">
    <location>
        <begin position="382"/>
        <end position="398"/>
    </location>
</feature>
<proteinExistence type="predicted"/>
<dbReference type="STRING" id="936435.F8PQY6"/>
<feature type="region of interest" description="Disordered" evidence="1">
    <location>
        <begin position="177"/>
        <end position="263"/>
    </location>
</feature>
<feature type="compositionally biased region" description="Low complexity" evidence="1">
    <location>
        <begin position="364"/>
        <end position="373"/>
    </location>
</feature>
<feature type="compositionally biased region" description="Basic residues" evidence="1">
    <location>
        <begin position="639"/>
        <end position="650"/>
    </location>
</feature>
<accession>F8PQY6</accession>